<dbReference type="STRING" id="155417.A0A4V1XBQ9"/>
<dbReference type="Proteomes" id="UP000293360">
    <property type="component" value="Unassembled WGS sequence"/>
</dbReference>
<dbReference type="InterPro" id="IPR049326">
    <property type="entry name" value="Rhodopsin_dom_fungi"/>
</dbReference>
<comment type="similarity">
    <text evidence="5">Belongs to the SAT4 family.</text>
</comment>
<dbReference type="PANTHER" id="PTHR33048">
    <property type="entry name" value="PTH11-LIKE INTEGRAL MEMBRANE PROTEIN (AFU_ORTHOLOGUE AFUA_5G11245)"/>
    <property type="match status" value="1"/>
</dbReference>
<feature type="transmembrane region" description="Helical" evidence="7">
    <location>
        <begin position="201"/>
        <end position="219"/>
    </location>
</feature>
<evidence type="ECO:0000256" key="6">
    <source>
        <dbReference type="SAM" id="MobiDB-lite"/>
    </source>
</evidence>
<evidence type="ECO:0000256" key="3">
    <source>
        <dbReference type="ARBA" id="ARBA00022989"/>
    </source>
</evidence>
<organism evidence="9 10">
    <name type="scientific">Monosporascus ibericus</name>
    <dbReference type="NCBI Taxonomy" id="155417"/>
    <lineage>
        <taxon>Eukaryota</taxon>
        <taxon>Fungi</taxon>
        <taxon>Dikarya</taxon>
        <taxon>Ascomycota</taxon>
        <taxon>Pezizomycotina</taxon>
        <taxon>Sordariomycetes</taxon>
        <taxon>Xylariomycetidae</taxon>
        <taxon>Xylariales</taxon>
        <taxon>Xylariales incertae sedis</taxon>
        <taxon>Monosporascus</taxon>
    </lineage>
</organism>
<feature type="region of interest" description="Disordered" evidence="6">
    <location>
        <begin position="324"/>
        <end position="355"/>
    </location>
</feature>
<evidence type="ECO:0000256" key="2">
    <source>
        <dbReference type="ARBA" id="ARBA00022692"/>
    </source>
</evidence>
<evidence type="ECO:0000256" key="4">
    <source>
        <dbReference type="ARBA" id="ARBA00023136"/>
    </source>
</evidence>
<dbReference type="EMBL" id="QJNU01000106">
    <property type="protein sequence ID" value="RYP07109.1"/>
    <property type="molecule type" value="Genomic_DNA"/>
</dbReference>
<keyword evidence="2 7" id="KW-0812">Transmembrane</keyword>
<proteinExistence type="inferred from homology"/>
<protein>
    <recommendedName>
        <fullName evidence="8">Rhodopsin domain-containing protein</fullName>
    </recommendedName>
</protein>
<evidence type="ECO:0000256" key="7">
    <source>
        <dbReference type="SAM" id="Phobius"/>
    </source>
</evidence>
<reference evidence="9 10" key="1">
    <citation type="submission" date="2018-06" db="EMBL/GenBank/DDBJ databases">
        <title>Complete Genomes of Monosporascus.</title>
        <authorList>
            <person name="Robinson A.J."/>
            <person name="Natvig D.O."/>
        </authorList>
    </citation>
    <scope>NUCLEOTIDE SEQUENCE [LARGE SCALE GENOMIC DNA]</scope>
    <source>
        <strain evidence="9 10">CBS 110550</strain>
    </source>
</reference>
<comment type="caution">
    <text evidence="9">The sequence shown here is derived from an EMBL/GenBank/DDBJ whole genome shotgun (WGS) entry which is preliminary data.</text>
</comment>
<feature type="transmembrane region" description="Helical" evidence="7">
    <location>
        <begin position="44"/>
        <end position="68"/>
    </location>
</feature>
<dbReference type="GO" id="GO:0016020">
    <property type="term" value="C:membrane"/>
    <property type="evidence" value="ECO:0007669"/>
    <property type="project" value="UniProtKB-SubCell"/>
</dbReference>
<feature type="transmembrane region" description="Helical" evidence="7">
    <location>
        <begin position="12"/>
        <end position="32"/>
    </location>
</feature>
<feature type="domain" description="Rhodopsin" evidence="8">
    <location>
        <begin position="28"/>
        <end position="261"/>
    </location>
</feature>
<evidence type="ECO:0000256" key="5">
    <source>
        <dbReference type="ARBA" id="ARBA00038359"/>
    </source>
</evidence>
<evidence type="ECO:0000313" key="9">
    <source>
        <dbReference type="EMBL" id="RYP07109.1"/>
    </source>
</evidence>
<dbReference type="OrthoDB" id="3936451at2759"/>
<dbReference type="InterPro" id="IPR052337">
    <property type="entry name" value="SAT4-like"/>
</dbReference>
<feature type="transmembrane region" description="Helical" evidence="7">
    <location>
        <begin position="117"/>
        <end position="136"/>
    </location>
</feature>
<dbReference type="AlphaFoldDB" id="A0A4V1XBQ9"/>
<accession>A0A4V1XBQ9</accession>
<dbReference type="PANTHER" id="PTHR33048:SF31">
    <property type="entry name" value="INTEGRAL MEMBRANE PROTEIN"/>
    <property type="match status" value="1"/>
</dbReference>
<comment type="subcellular location">
    <subcellularLocation>
        <location evidence="1">Membrane</location>
        <topology evidence="1">Multi-pass membrane protein</topology>
    </subcellularLocation>
</comment>
<gene>
    <name evidence="9" type="ORF">DL764_002741</name>
</gene>
<name>A0A4V1XBQ9_9PEZI</name>
<evidence type="ECO:0000313" key="10">
    <source>
        <dbReference type="Proteomes" id="UP000293360"/>
    </source>
</evidence>
<sequence length="368" mass="40233">MVLFEDHAPGLAAAVITICAFGYLTYGLRAYTRIKYSSWGPEDWCMTAAVPLFTVLSLSCIACAFTGVGAKNRTLELPSNEEYREKGLFSGLAPELTVVSANRLILQTMKFLLYTQYAIMVMFTTMNLIAGLYIVFQCSPVSAAWDTQVIENGGKCNDAHILADIYYATTAVNIVTDWVTAFMPIPILWNVQMNRNSKASVAFILGFFASLSACIRLKYTVGLTAAEDYLYAVSDIVIWGYAENGLGLIVGCVATLKPLFRNVFRLSGSDSYPTPRPFGGGGSRCAFPRGNSRPAYTEFGPESEYELGLGGKNGKDYRRGDMITSTRIHGGRGDDSASSDSESQKEILKHNSPGTIAVSREVHIIEEH</sequence>
<feature type="transmembrane region" description="Helical" evidence="7">
    <location>
        <begin position="231"/>
        <end position="256"/>
    </location>
</feature>
<evidence type="ECO:0000256" key="1">
    <source>
        <dbReference type="ARBA" id="ARBA00004141"/>
    </source>
</evidence>
<keyword evidence="3 7" id="KW-1133">Transmembrane helix</keyword>
<keyword evidence="4 7" id="KW-0472">Membrane</keyword>
<keyword evidence="10" id="KW-1185">Reference proteome</keyword>
<dbReference type="Pfam" id="PF20684">
    <property type="entry name" value="Fung_rhodopsin"/>
    <property type="match status" value="1"/>
</dbReference>
<evidence type="ECO:0000259" key="8">
    <source>
        <dbReference type="Pfam" id="PF20684"/>
    </source>
</evidence>